<reference evidence="1 2" key="1">
    <citation type="submission" date="2016-02" db="EMBL/GenBank/DDBJ databases">
        <authorList>
            <person name="Wen L."/>
            <person name="He K."/>
            <person name="Yang H."/>
        </authorList>
    </citation>
    <scope>NUCLEOTIDE SEQUENCE [LARGE SCALE GENOMIC DNA]</scope>
    <source>
        <strain evidence="1">Trichococcus palustris</strain>
    </source>
</reference>
<organism evidence="1 2">
    <name type="scientific">Trichococcus palustris</name>
    <dbReference type="NCBI Taxonomy" id="140314"/>
    <lineage>
        <taxon>Bacteria</taxon>
        <taxon>Bacillati</taxon>
        <taxon>Bacillota</taxon>
        <taxon>Bacilli</taxon>
        <taxon>Lactobacillales</taxon>
        <taxon>Carnobacteriaceae</taxon>
        <taxon>Trichococcus</taxon>
    </lineage>
</organism>
<proteinExistence type="predicted"/>
<name>A0A143Y8S7_9LACT</name>
<dbReference type="STRING" id="140314.SAMN04488076_103193"/>
<protein>
    <submittedName>
        <fullName evidence="1">Uncharacterized protein</fullName>
    </submittedName>
</protein>
<dbReference type="AlphaFoldDB" id="A0A143Y8S7"/>
<accession>A0A143Y8S7</accession>
<gene>
    <name evidence="1" type="ORF">Tpal_483</name>
</gene>
<dbReference type="Proteomes" id="UP000242754">
    <property type="component" value="Unassembled WGS sequence"/>
</dbReference>
<dbReference type="RefSeq" id="WP_177194349.1">
    <property type="nucleotide sequence ID" value="NZ_FJNE01000001.1"/>
</dbReference>
<sequence>MNLYIYTGYQWRLMTDEEILIMSSENVVPIKPKHPEAGDIYIEQEVQNDGI</sequence>
<dbReference type="EMBL" id="FJNE01000001">
    <property type="protein sequence ID" value="CZQ83753.1"/>
    <property type="molecule type" value="Genomic_DNA"/>
</dbReference>
<evidence type="ECO:0000313" key="2">
    <source>
        <dbReference type="Proteomes" id="UP000242754"/>
    </source>
</evidence>
<evidence type="ECO:0000313" key="1">
    <source>
        <dbReference type="EMBL" id="CZQ83753.1"/>
    </source>
</evidence>
<keyword evidence="2" id="KW-1185">Reference proteome</keyword>